<dbReference type="EMBL" id="JANTEZ010000001">
    <property type="protein sequence ID" value="MCS5713045.1"/>
    <property type="molecule type" value="Genomic_DNA"/>
</dbReference>
<dbReference type="RefSeq" id="WP_259484604.1">
    <property type="nucleotide sequence ID" value="NZ_JANTEZ010000001.1"/>
</dbReference>
<protein>
    <recommendedName>
        <fullName evidence="3">Protein ImuA</fullName>
    </recommendedName>
</protein>
<accession>A0ABT2GA51</accession>
<proteinExistence type="predicted"/>
<evidence type="ECO:0000313" key="1">
    <source>
        <dbReference type="EMBL" id="MCS5713045.1"/>
    </source>
</evidence>
<comment type="caution">
    <text evidence="1">The sequence shown here is derived from an EMBL/GenBank/DDBJ whole genome shotgun (WGS) entry which is preliminary data.</text>
</comment>
<reference evidence="1" key="1">
    <citation type="submission" date="2022-08" db="EMBL/GenBank/DDBJ databases">
        <authorList>
            <person name="Deng Y."/>
            <person name="Han X.-F."/>
            <person name="Zhang Y.-Q."/>
        </authorList>
    </citation>
    <scope>NUCLEOTIDE SEQUENCE</scope>
    <source>
        <strain evidence="1">CPCC 205716</strain>
    </source>
</reference>
<evidence type="ECO:0008006" key="3">
    <source>
        <dbReference type="Google" id="ProtNLM"/>
    </source>
</evidence>
<gene>
    <name evidence="1" type="ORF">NVV95_00615</name>
</gene>
<dbReference type="Proteomes" id="UP001165580">
    <property type="component" value="Unassembled WGS sequence"/>
</dbReference>
<organism evidence="1 2">
    <name type="scientific">Herbiconiux gentiana</name>
    <dbReference type="NCBI Taxonomy" id="2970912"/>
    <lineage>
        <taxon>Bacteria</taxon>
        <taxon>Bacillati</taxon>
        <taxon>Actinomycetota</taxon>
        <taxon>Actinomycetes</taxon>
        <taxon>Micrococcales</taxon>
        <taxon>Microbacteriaceae</taxon>
        <taxon>Herbiconiux</taxon>
    </lineage>
</organism>
<sequence>MTDAALDVSSPASAGEDIRALQSRIAQMQATKLDTRAVRTHPAIAPLLPGGSLRAGAAYSVESSTALVMALMAGPSADGIWCGVVGLPDFGVEAAARFGVDLERLALVPHPGDEWLTVTAAMADVVGVVVTRVPGRVSDGALARLQARIRQREATLIVLGDWPQSEATLRITESTWTGIGAGHGYLAGRQAMVSVTARTGNGRPRRGRLWLPDGDELFRPVIELPGMAGRGEGAAAVAASAAAFAPAAAPAFAPMRLLREVNG</sequence>
<name>A0ABT2GA51_9MICO</name>
<evidence type="ECO:0000313" key="2">
    <source>
        <dbReference type="Proteomes" id="UP001165580"/>
    </source>
</evidence>
<keyword evidence="2" id="KW-1185">Reference proteome</keyword>